<accession>A0A0E9R8U9</accession>
<proteinExistence type="predicted"/>
<reference evidence="1" key="2">
    <citation type="journal article" date="2015" name="Fish Shellfish Immunol.">
        <title>Early steps in the European eel (Anguilla anguilla)-Vibrio vulnificus interaction in the gills: Role of the RtxA13 toxin.</title>
        <authorList>
            <person name="Callol A."/>
            <person name="Pajuelo D."/>
            <person name="Ebbesson L."/>
            <person name="Teles M."/>
            <person name="MacKenzie S."/>
            <person name="Amaro C."/>
        </authorList>
    </citation>
    <scope>NUCLEOTIDE SEQUENCE</scope>
</reference>
<evidence type="ECO:0000313" key="1">
    <source>
        <dbReference type="EMBL" id="JAH24895.1"/>
    </source>
</evidence>
<protein>
    <submittedName>
        <fullName evidence="1">Uncharacterized protein</fullName>
    </submittedName>
</protein>
<sequence length="40" mass="4450">MHGFVVCLSVVVGLTVLNRLYTRSQISSLRRRPFSSELAG</sequence>
<dbReference type="AlphaFoldDB" id="A0A0E9R8U9"/>
<dbReference type="EMBL" id="GBXM01083682">
    <property type="protein sequence ID" value="JAH24895.1"/>
    <property type="molecule type" value="Transcribed_RNA"/>
</dbReference>
<reference evidence="1" key="1">
    <citation type="submission" date="2014-11" db="EMBL/GenBank/DDBJ databases">
        <authorList>
            <person name="Amaro Gonzalez C."/>
        </authorList>
    </citation>
    <scope>NUCLEOTIDE SEQUENCE</scope>
</reference>
<name>A0A0E9R8U9_ANGAN</name>
<organism evidence="1">
    <name type="scientific">Anguilla anguilla</name>
    <name type="common">European freshwater eel</name>
    <name type="synonym">Muraena anguilla</name>
    <dbReference type="NCBI Taxonomy" id="7936"/>
    <lineage>
        <taxon>Eukaryota</taxon>
        <taxon>Metazoa</taxon>
        <taxon>Chordata</taxon>
        <taxon>Craniata</taxon>
        <taxon>Vertebrata</taxon>
        <taxon>Euteleostomi</taxon>
        <taxon>Actinopterygii</taxon>
        <taxon>Neopterygii</taxon>
        <taxon>Teleostei</taxon>
        <taxon>Anguilliformes</taxon>
        <taxon>Anguillidae</taxon>
        <taxon>Anguilla</taxon>
    </lineage>
</organism>